<dbReference type="PANTHER" id="PTHR43792">
    <property type="entry name" value="GNAT FAMILY, PUTATIVE (AFU_ORTHOLOGUE AFUA_3G00765)-RELATED-RELATED"/>
    <property type="match status" value="1"/>
</dbReference>
<dbReference type="EMBL" id="JACOOL010000006">
    <property type="protein sequence ID" value="MBC5637136.1"/>
    <property type="molecule type" value="Genomic_DNA"/>
</dbReference>
<comment type="similarity">
    <text evidence="3">Belongs to the acetyltransferase family. RimJ subfamily.</text>
</comment>
<keyword evidence="2" id="KW-0012">Acyltransferase</keyword>
<dbReference type="PROSITE" id="PS51186">
    <property type="entry name" value="GNAT"/>
    <property type="match status" value="1"/>
</dbReference>
<feature type="domain" description="N-acetyltransferase" evidence="4">
    <location>
        <begin position="15"/>
        <end position="174"/>
    </location>
</feature>
<dbReference type="Gene3D" id="3.40.630.30">
    <property type="match status" value="1"/>
</dbReference>
<gene>
    <name evidence="5" type="ORF">H8S33_09985</name>
</gene>
<sequence length="180" mass="21121">MTYNDQVKTITTKRLLLRLFQESDADTVAKLCNNYEIYKNTMYLPFPYERDHALVWMERHLENFLADKAYEFAITDRKTGELFGAIALSNSPSFHHGELAYWIGEEYWGNGYATEAAEAMIEFAFKEKQLHKVFARFFSTNPASGRVMEKIGMEKEGMLKEHVRKENRYVDLVYYGIINK</sequence>
<dbReference type="PANTHER" id="PTHR43792:SF8">
    <property type="entry name" value="[RIBOSOMAL PROTEIN US5]-ALANINE N-ACETYLTRANSFERASE"/>
    <property type="match status" value="1"/>
</dbReference>
<evidence type="ECO:0000256" key="1">
    <source>
        <dbReference type="ARBA" id="ARBA00022679"/>
    </source>
</evidence>
<dbReference type="InterPro" id="IPR000182">
    <property type="entry name" value="GNAT_dom"/>
</dbReference>
<evidence type="ECO:0000313" key="6">
    <source>
        <dbReference type="Proteomes" id="UP000637359"/>
    </source>
</evidence>
<dbReference type="AlphaFoldDB" id="A0A923L658"/>
<name>A0A923L658_9BACI</name>
<dbReference type="SUPFAM" id="SSF55729">
    <property type="entry name" value="Acyl-CoA N-acyltransferases (Nat)"/>
    <property type="match status" value="1"/>
</dbReference>
<reference evidence="5" key="1">
    <citation type="submission" date="2020-08" db="EMBL/GenBank/DDBJ databases">
        <title>Genome public.</title>
        <authorList>
            <person name="Liu C."/>
            <person name="Sun Q."/>
        </authorList>
    </citation>
    <scope>NUCLEOTIDE SEQUENCE</scope>
    <source>
        <strain evidence="5">BX22</strain>
    </source>
</reference>
<dbReference type="InterPro" id="IPR051531">
    <property type="entry name" value="N-acetyltransferase"/>
</dbReference>
<dbReference type="Pfam" id="PF13302">
    <property type="entry name" value="Acetyltransf_3"/>
    <property type="match status" value="1"/>
</dbReference>
<keyword evidence="1" id="KW-0808">Transferase</keyword>
<accession>A0A923L658</accession>
<evidence type="ECO:0000256" key="3">
    <source>
        <dbReference type="ARBA" id="ARBA00038502"/>
    </source>
</evidence>
<protein>
    <submittedName>
        <fullName evidence="5">GNAT family N-acetyltransferase</fullName>
    </submittedName>
</protein>
<dbReference type="Proteomes" id="UP000637359">
    <property type="component" value="Unassembled WGS sequence"/>
</dbReference>
<proteinExistence type="inferred from homology"/>
<evidence type="ECO:0000313" key="5">
    <source>
        <dbReference type="EMBL" id="MBC5637136.1"/>
    </source>
</evidence>
<evidence type="ECO:0000256" key="2">
    <source>
        <dbReference type="ARBA" id="ARBA00023315"/>
    </source>
</evidence>
<dbReference type="RefSeq" id="WP_186869844.1">
    <property type="nucleotide sequence ID" value="NZ_JACOOL010000006.1"/>
</dbReference>
<keyword evidence="6" id="KW-1185">Reference proteome</keyword>
<dbReference type="InterPro" id="IPR016181">
    <property type="entry name" value="Acyl_CoA_acyltransferase"/>
</dbReference>
<evidence type="ECO:0000259" key="4">
    <source>
        <dbReference type="PROSITE" id="PS51186"/>
    </source>
</evidence>
<dbReference type="GO" id="GO:0016747">
    <property type="term" value="F:acyltransferase activity, transferring groups other than amino-acyl groups"/>
    <property type="evidence" value="ECO:0007669"/>
    <property type="project" value="InterPro"/>
</dbReference>
<comment type="caution">
    <text evidence="5">The sequence shown here is derived from an EMBL/GenBank/DDBJ whole genome shotgun (WGS) entry which is preliminary data.</text>
</comment>
<organism evidence="5 6">
    <name type="scientific">Ornithinibacillus hominis</name>
    <dbReference type="NCBI Taxonomy" id="2763055"/>
    <lineage>
        <taxon>Bacteria</taxon>
        <taxon>Bacillati</taxon>
        <taxon>Bacillota</taxon>
        <taxon>Bacilli</taxon>
        <taxon>Bacillales</taxon>
        <taxon>Bacillaceae</taxon>
        <taxon>Ornithinibacillus</taxon>
    </lineage>
</organism>